<keyword evidence="3" id="KW-1185">Reference proteome</keyword>
<evidence type="ECO:0000313" key="3">
    <source>
        <dbReference type="Proteomes" id="UP001500218"/>
    </source>
</evidence>
<sequence>MTQSGLATPDTEAPGARVRTPGGLIVLVLSLLWLAREMWAAHASIARNLSDPAVAISSVALALPGVITAALVSGAAAGLVAALRLADWAAAPDGLVARIGRRVAVTAGAGLLVGFAAAVVILGAYGSGSAVRGLAITTAAAGLIAGAQAAVPAVIAAAGVAGLLLVFLSNAVLTIFQSPLKSLFGAGDTVGSQSAAAGWFSFTSAMVGGLAAGVTAYVYLRRTGARWPAYLAAGAAPGLLYVVAEVITRVGGAQLLRAASGFSDWDAFAISYLGENRINFALVVGFLGAIVAMVLHGRTLKPADSDAEADADGQEPSSS</sequence>
<feature type="transmembrane region" description="Helical" evidence="1">
    <location>
        <begin position="196"/>
        <end position="220"/>
    </location>
</feature>
<feature type="transmembrane region" description="Helical" evidence="1">
    <location>
        <begin position="154"/>
        <end position="176"/>
    </location>
</feature>
<name>A0ABN2LSH3_9ACTN</name>
<evidence type="ECO:0000256" key="1">
    <source>
        <dbReference type="SAM" id="Phobius"/>
    </source>
</evidence>
<dbReference type="EMBL" id="BAAALT010000051">
    <property type="protein sequence ID" value="GAA1798157.1"/>
    <property type="molecule type" value="Genomic_DNA"/>
</dbReference>
<gene>
    <name evidence="2" type="ORF">GCM10009682_19770</name>
</gene>
<dbReference type="RefSeq" id="WP_344128632.1">
    <property type="nucleotide sequence ID" value="NZ_BAAALT010000051.1"/>
</dbReference>
<accession>A0ABN2LSH3</accession>
<keyword evidence="1" id="KW-0472">Membrane</keyword>
<proteinExistence type="predicted"/>
<dbReference type="Proteomes" id="UP001500218">
    <property type="component" value="Unassembled WGS sequence"/>
</dbReference>
<keyword evidence="1" id="KW-1133">Transmembrane helix</keyword>
<feature type="transmembrane region" description="Helical" evidence="1">
    <location>
        <begin position="227"/>
        <end position="247"/>
    </location>
</feature>
<evidence type="ECO:0000313" key="2">
    <source>
        <dbReference type="EMBL" id="GAA1798157.1"/>
    </source>
</evidence>
<feature type="transmembrane region" description="Helical" evidence="1">
    <location>
        <begin position="59"/>
        <end position="83"/>
    </location>
</feature>
<reference evidence="2 3" key="1">
    <citation type="journal article" date="2019" name="Int. J. Syst. Evol. Microbiol.">
        <title>The Global Catalogue of Microorganisms (GCM) 10K type strain sequencing project: providing services to taxonomists for standard genome sequencing and annotation.</title>
        <authorList>
            <consortium name="The Broad Institute Genomics Platform"/>
            <consortium name="The Broad Institute Genome Sequencing Center for Infectious Disease"/>
            <person name="Wu L."/>
            <person name="Ma J."/>
        </authorList>
    </citation>
    <scope>NUCLEOTIDE SEQUENCE [LARGE SCALE GENOMIC DNA]</scope>
    <source>
        <strain evidence="2 3">JCM 13250</strain>
    </source>
</reference>
<protein>
    <submittedName>
        <fullName evidence="2">Uncharacterized protein</fullName>
    </submittedName>
</protein>
<organism evidence="2 3">
    <name type="scientific">Luedemannella flava</name>
    <dbReference type="NCBI Taxonomy" id="349316"/>
    <lineage>
        <taxon>Bacteria</taxon>
        <taxon>Bacillati</taxon>
        <taxon>Actinomycetota</taxon>
        <taxon>Actinomycetes</taxon>
        <taxon>Micromonosporales</taxon>
        <taxon>Micromonosporaceae</taxon>
        <taxon>Luedemannella</taxon>
    </lineage>
</organism>
<feature type="transmembrane region" description="Helical" evidence="1">
    <location>
        <begin position="130"/>
        <end position="147"/>
    </location>
</feature>
<comment type="caution">
    <text evidence="2">The sequence shown here is derived from an EMBL/GenBank/DDBJ whole genome shotgun (WGS) entry which is preliminary data.</text>
</comment>
<feature type="transmembrane region" description="Helical" evidence="1">
    <location>
        <begin position="103"/>
        <end position="124"/>
    </location>
</feature>
<keyword evidence="1" id="KW-0812">Transmembrane</keyword>
<feature type="transmembrane region" description="Helical" evidence="1">
    <location>
        <begin position="278"/>
        <end position="295"/>
    </location>
</feature>